<evidence type="ECO:0000313" key="3">
    <source>
        <dbReference type="Proteomes" id="UP001183176"/>
    </source>
</evidence>
<feature type="compositionally biased region" description="Basic and acidic residues" evidence="1">
    <location>
        <begin position="1"/>
        <end position="10"/>
    </location>
</feature>
<sequence>MKEARDEAHRSRAAPTPSGPSSGNRRAARALLDSTDRTTEFQQYTNSPHGTYWCTSQTGTTATGRCSVSPDATCCRRPGVDDAEVYCSLDRHVGR</sequence>
<evidence type="ECO:0000256" key="1">
    <source>
        <dbReference type="SAM" id="MobiDB-lite"/>
    </source>
</evidence>
<evidence type="ECO:0000313" key="2">
    <source>
        <dbReference type="EMBL" id="MDT0263082.1"/>
    </source>
</evidence>
<name>A0ABU2JDM6_9ACTN</name>
<comment type="caution">
    <text evidence="2">The sequence shown here is derived from an EMBL/GenBank/DDBJ whole genome shotgun (WGS) entry which is preliminary data.</text>
</comment>
<evidence type="ECO:0008006" key="4">
    <source>
        <dbReference type="Google" id="ProtNLM"/>
    </source>
</evidence>
<feature type="region of interest" description="Disordered" evidence="1">
    <location>
        <begin position="1"/>
        <end position="29"/>
    </location>
</feature>
<accession>A0ABU2JDM6</accession>
<proteinExistence type="predicted"/>
<organism evidence="2 3">
    <name type="scientific">Jatrophihabitans lederbergiae</name>
    <dbReference type="NCBI Taxonomy" id="3075547"/>
    <lineage>
        <taxon>Bacteria</taxon>
        <taxon>Bacillati</taxon>
        <taxon>Actinomycetota</taxon>
        <taxon>Actinomycetes</taxon>
        <taxon>Jatrophihabitantales</taxon>
        <taxon>Jatrophihabitantaceae</taxon>
        <taxon>Jatrophihabitans</taxon>
    </lineage>
</organism>
<dbReference type="EMBL" id="JAVREH010000028">
    <property type="protein sequence ID" value="MDT0263082.1"/>
    <property type="molecule type" value="Genomic_DNA"/>
</dbReference>
<protein>
    <recommendedName>
        <fullName evidence="4">DUF3761 domain-containing protein</fullName>
    </recommendedName>
</protein>
<gene>
    <name evidence="2" type="ORF">RM423_16960</name>
</gene>
<dbReference type="RefSeq" id="WP_311424229.1">
    <property type="nucleotide sequence ID" value="NZ_JAVREH010000028.1"/>
</dbReference>
<reference evidence="3" key="1">
    <citation type="submission" date="2023-07" db="EMBL/GenBank/DDBJ databases">
        <title>30 novel species of actinomycetes from the DSMZ collection.</title>
        <authorList>
            <person name="Nouioui I."/>
        </authorList>
    </citation>
    <scope>NUCLEOTIDE SEQUENCE [LARGE SCALE GENOMIC DNA]</scope>
    <source>
        <strain evidence="3">DSM 44399</strain>
    </source>
</reference>
<dbReference type="Proteomes" id="UP001183176">
    <property type="component" value="Unassembled WGS sequence"/>
</dbReference>
<keyword evidence="3" id="KW-1185">Reference proteome</keyword>